<evidence type="ECO:0000313" key="3">
    <source>
        <dbReference type="Proteomes" id="UP000319449"/>
    </source>
</evidence>
<dbReference type="Gene3D" id="2.40.10.220">
    <property type="entry name" value="predicted glycosyltransferase like domains"/>
    <property type="match status" value="1"/>
</dbReference>
<evidence type="ECO:0000313" key="2">
    <source>
        <dbReference type="EMBL" id="TWJ19243.1"/>
    </source>
</evidence>
<proteinExistence type="predicted"/>
<dbReference type="GO" id="GO:0035438">
    <property type="term" value="F:cyclic-di-GMP binding"/>
    <property type="evidence" value="ECO:0007669"/>
    <property type="project" value="InterPro"/>
</dbReference>
<dbReference type="Pfam" id="PF07238">
    <property type="entry name" value="PilZ"/>
    <property type="match status" value="1"/>
</dbReference>
<dbReference type="SUPFAM" id="SSF141371">
    <property type="entry name" value="PilZ domain-like"/>
    <property type="match status" value="1"/>
</dbReference>
<dbReference type="RefSeq" id="WP_145021834.1">
    <property type="nucleotide sequence ID" value="NZ_VLLN01000010.1"/>
</dbReference>
<sequence length="132" mass="14972">MIEQRTSHRIDSHLPAAIVHNNAVYFAQLCNLGNRGAYLKTHIKYYLDQYVDLSIYLRDGKTALSLTVPSKVVRADTNGIGIYSQHLDVSMLIRLEGHLSFHKGNFEQIMAELFHEIMPNTGNETEGSVELR</sequence>
<accession>A0A562VMM9</accession>
<feature type="domain" description="PilZ" evidence="1">
    <location>
        <begin position="3"/>
        <end position="95"/>
    </location>
</feature>
<comment type="caution">
    <text evidence="2">The sequence shown here is derived from an EMBL/GenBank/DDBJ whole genome shotgun (WGS) entry which is preliminary data.</text>
</comment>
<dbReference type="AlphaFoldDB" id="A0A562VMM9"/>
<gene>
    <name evidence="2" type="ORF">JN12_01934</name>
</gene>
<dbReference type="EMBL" id="VLLN01000010">
    <property type="protein sequence ID" value="TWJ19243.1"/>
    <property type="molecule type" value="Genomic_DNA"/>
</dbReference>
<keyword evidence="3" id="KW-1185">Reference proteome</keyword>
<name>A0A562VMM9_9BACT</name>
<protein>
    <submittedName>
        <fullName evidence="2">PilZ domain-containing protein</fullName>
    </submittedName>
</protein>
<dbReference type="InterPro" id="IPR009875">
    <property type="entry name" value="PilZ_domain"/>
</dbReference>
<dbReference type="Proteomes" id="UP000319449">
    <property type="component" value="Unassembled WGS sequence"/>
</dbReference>
<organism evidence="2 3">
    <name type="scientific">Geobacter argillaceus</name>
    <dbReference type="NCBI Taxonomy" id="345631"/>
    <lineage>
        <taxon>Bacteria</taxon>
        <taxon>Pseudomonadati</taxon>
        <taxon>Thermodesulfobacteriota</taxon>
        <taxon>Desulfuromonadia</taxon>
        <taxon>Geobacterales</taxon>
        <taxon>Geobacteraceae</taxon>
        <taxon>Geobacter</taxon>
    </lineage>
</organism>
<reference evidence="2 3" key="1">
    <citation type="submission" date="2019-07" db="EMBL/GenBank/DDBJ databases">
        <title>Genomic Encyclopedia of Archaeal and Bacterial Type Strains, Phase II (KMG-II): from individual species to whole genera.</title>
        <authorList>
            <person name="Goeker M."/>
        </authorList>
    </citation>
    <scope>NUCLEOTIDE SEQUENCE [LARGE SCALE GENOMIC DNA]</scope>
    <source>
        <strain evidence="2 3">ATCC BAA-1139</strain>
    </source>
</reference>
<dbReference type="OrthoDB" id="5298508at2"/>
<evidence type="ECO:0000259" key="1">
    <source>
        <dbReference type="Pfam" id="PF07238"/>
    </source>
</evidence>